<dbReference type="EC" id="1.5.1.54" evidence="12"/>
<evidence type="ECO:0000256" key="2">
    <source>
        <dbReference type="ARBA" id="ARBA00004777"/>
    </source>
</evidence>
<dbReference type="InterPro" id="IPR004620">
    <property type="entry name" value="MTHF_reductase_bac"/>
</dbReference>
<dbReference type="STRING" id="398512.Bccel_2345"/>
<comment type="pathway">
    <text evidence="10">Amino-acid biosynthesis; L-methionine biosynthesis via de novo pathway.</text>
</comment>
<dbReference type="PANTHER" id="PTHR45754">
    <property type="entry name" value="METHYLENETETRAHYDROFOLATE REDUCTASE"/>
    <property type="match status" value="1"/>
</dbReference>
<evidence type="ECO:0000256" key="5">
    <source>
        <dbReference type="ARBA" id="ARBA00022630"/>
    </source>
</evidence>
<dbReference type="GO" id="GO:0009086">
    <property type="term" value="P:methionine biosynthetic process"/>
    <property type="evidence" value="ECO:0007669"/>
    <property type="project" value="UniProtKB-KW"/>
</dbReference>
<organism evidence="13 14">
    <name type="scientific">Pseudobacteroides cellulosolvens ATCC 35603 = DSM 2933</name>
    <dbReference type="NCBI Taxonomy" id="398512"/>
    <lineage>
        <taxon>Bacteria</taxon>
        <taxon>Bacillati</taxon>
        <taxon>Bacillota</taxon>
        <taxon>Clostridia</taxon>
        <taxon>Eubacteriales</taxon>
        <taxon>Oscillospiraceae</taxon>
        <taxon>Pseudobacteroides</taxon>
    </lineage>
</organism>
<dbReference type="Pfam" id="PF02219">
    <property type="entry name" value="MTHFR"/>
    <property type="match status" value="1"/>
</dbReference>
<dbReference type="PANTHER" id="PTHR45754:SF3">
    <property type="entry name" value="METHYLENETETRAHYDROFOLATE REDUCTASE (NADPH)"/>
    <property type="match status" value="1"/>
</dbReference>
<name>A0A0L6JMW9_9FIRM</name>
<keyword evidence="6 12" id="KW-0274">FAD</keyword>
<comment type="pathway">
    <text evidence="2 12">One-carbon metabolism; tetrahydrofolate interconversion.</text>
</comment>
<dbReference type="PATRIC" id="fig|398512.5.peg.2446"/>
<comment type="similarity">
    <text evidence="3 12">Belongs to the methylenetetrahydrofolate reductase family.</text>
</comment>
<proteinExistence type="inferred from homology"/>
<keyword evidence="5 12" id="KW-0285">Flavoprotein</keyword>
<comment type="catalytic activity">
    <reaction evidence="11">
        <text>(6S)-5-methyl-5,6,7,8-tetrahydrofolate + NAD(+) = (6R)-5,10-methylene-5,6,7,8-tetrahydrofolate + NADH + H(+)</text>
        <dbReference type="Rhea" id="RHEA:19821"/>
        <dbReference type="ChEBI" id="CHEBI:15378"/>
        <dbReference type="ChEBI" id="CHEBI:15636"/>
        <dbReference type="ChEBI" id="CHEBI:18608"/>
        <dbReference type="ChEBI" id="CHEBI:57540"/>
        <dbReference type="ChEBI" id="CHEBI:57945"/>
        <dbReference type="EC" id="1.5.1.54"/>
    </reaction>
    <physiologicalReaction direction="right-to-left" evidence="11">
        <dbReference type="Rhea" id="RHEA:19823"/>
    </physiologicalReaction>
</comment>
<dbReference type="RefSeq" id="WP_036941708.1">
    <property type="nucleotide sequence ID" value="NZ_JQKC01000016.1"/>
</dbReference>
<dbReference type="InterPro" id="IPR029041">
    <property type="entry name" value="FAD-linked_oxidoreductase-like"/>
</dbReference>
<dbReference type="GO" id="GO:0005829">
    <property type="term" value="C:cytosol"/>
    <property type="evidence" value="ECO:0007669"/>
    <property type="project" value="InterPro"/>
</dbReference>
<dbReference type="OrthoDB" id="9812555at2"/>
<accession>A0A0L6JMW9</accession>
<dbReference type="Gene3D" id="3.20.20.220">
    <property type="match status" value="1"/>
</dbReference>
<protein>
    <recommendedName>
        <fullName evidence="12">Methylenetetrahydrofolate reductase</fullName>
        <ecNumber evidence="12">1.5.1.54</ecNumber>
    </recommendedName>
</protein>
<dbReference type="GO" id="GO:0071949">
    <property type="term" value="F:FAD binding"/>
    <property type="evidence" value="ECO:0007669"/>
    <property type="project" value="TreeGrafter"/>
</dbReference>
<keyword evidence="7 12" id="KW-0560">Oxidoreductase</keyword>
<dbReference type="InterPro" id="IPR003171">
    <property type="entry name" value="Mehydrof_redctse-like"/>
</dbReference>
<keyword evidence="8" id="KW-0520">NAD</keyword>
<sequence>MKIIDLFNSKKPVVSFEIFPPKLDTPLDTIFDTLEKFKALGPDYISVTYGAGGSQKDRTIEISSNIKNSYNIESMAHLTCVGHSIEEIDYIVDSLIKNNVKNILALRGDPPADQPDFNFDNNGFKYASELISHIRKRNNDLCIAAAAYLEGHPECLKIKDDMINLKHKTDAGVDFLVTQLFFDNKLFYEFQERAAIVGIKCPVTAGIMPIFSSKIKAMTAKSGCSIPAKLVLMLDKYQDNPDDLLKAGIEYASIQIRDLVDNSVDGIHLYTMNRPKSSAEIIKNCGLL</sequence>
<dbReference type="AlphaFoldDB" id="A0A0L6JMW9"/>
<evidence type="ECO:0000256" key="11">
    <source>
        <dbReference type="ARBA" id="ARBA00048628"/>
    </source>
</evidence>
<comment type="caution">
    <text evidence="13">The sequence shown here is derived from an EMBL/GenBank/DDBJ whole genome shotgun (WGS) entry which is preliminary data.</text>
</comment>
<evidence type="ECO:0000256" key="10">
    <source>
        <dbReference type="ARBA" id="ARBA00034478"/>
    </source>
</evidence>
<dbReference type="NCBIfam" id="TIGR00676">
    <property type="entry name" value="fadh2"/>
    <property type="match status" value="1"/>
</dbReference>
<keyword evidence="9" id="KW-0486">Methionine biosynthesis</keyword>
<reference evidence="14" key="1">
    <citation type="submission" date="2015-07" db="EMBL/GenBank/DDBJ databases">
        <title>Near-Complete Genome Sequence of the Cellulolytic Bacterium Bacteroides (Pseudobacteroides) cellulosolvens ATCC 35603.</title>
        <authorList>
            <person name="Dassa B."/>
            <person name="Utturkar S.M."/>
            <person name="Klingeman D.M."/>
            <person name="Hurt R.A."/>
            <person name="Keller M."/>
            <person name="Xu J."/>
            <person name="Reddy Y.H.K."/>
            <person name="Borovok I."/>
            <person name="Grinberg I.R."/>
            <person name="Lamed R."/>
            <person name="Zhivin O."/>
            <person name="Bayer E.A."/>
            <person name="Brown S.D."/>
        </authorList>
    </citation>
    <scope>NUCLEOTIDE SEQUENCE [LARGE SCALE GENOMIC DNA]</scope>
    <source>
        <strain evidence="14">DSM 2933</strain>
    </source>
</reference>
<evidence type="ECO:0000256" key="9">
    <source>
        <dbReference type="ARBA" id="ARBA00023167"/>
    </source>
</evidence>
<evidence type="ECO:0000256" key="4">
    <source>
        <dbReference type="ARBA" id="ARBA00022605"/>
    </source>
</evidence>
<evidence type="ECO:0000256" key="6">
    <source>
        <dbReference type="ARBA" id="ARBA00022827"/>
    </source>
</evidence>
<dbReference type="Proteomes" id="UP000036923">
    <property type="component" value="Unassembled WGS sequence"/>
</dbReference>
<evidence type="ECO:0000256" key="3">
    <source>
        <dbReference type="ARBA" id="ARBA00006743"/>
    </source>
</evidence>
<dbReference type="GO" id="GO:0106312">
    <property type="term" value="F:methylenetetrahydrofolate reductase (NADH) activity"/>
    <property type="evidence" value="ECO:0007669"/>
    <property type="project" value="UniProtKB-EC"/>
</dbReference>
<evidence type="ECO:0000313" key="14">
    <source>
        <dbReference type="Proteomes" id="UP000036923"/>
    </source>
</evidence>
<evidence type="ECO:0000256" key="7">
    <source>
        <dbReference type="ARBA" id="ARBA00023002"/>
    </source>
</evidence>
<evidence type="ECO:0000256" key="12">
    <source>
        <dbReference type="RuleBase" id="RU003862"/>
    </source>
</evidence>
<evidence type="ECO:0000256" key="8">
    <source>
        <dbReference type="ARBA" id="ARBA00023027"/>
    </source>
</evidence>
<keyword evidence="14" id="KW-1185">Reference proteome</keyword>
<dbReference type="UniPathway" id="UPA00193"/>
<comment type="cofactor">
    <cofactor evidence="1 12">
        <name>FAD</name>
        <dbReference type="ChEBI" id="CHEBI:57692"/>
    </cofactor>
</comment>
<evidence type="ECO:0000256" key="1">
    <source>
        <dbReference type="ARBA" id="ARBA00001974"/>
    </source>
</evidence>
<dbReference type="SUPFAM" id="SSF51730">
    <property type="entry name" value="FAD-linked oxidoreductase"/>
    <property type="match status" value="1"/>
</dbReference>
<dbReference type="EMBL" id="LGTC01000001">
    <property type="protein sequence ID" value="KNY27080.1"/>
    <property type="molecule type" value="Genomic_DNA"/>
</dbReference>
<dbReference type="CDD" id="cd00537">
    <property type="entry name" value="MTHFR"/>
    <property type="match status" value="1"/>
</dbReference>
<evidence type="ECO:0000313" key="13">
    <source>
        <dbReference type="EMBL" id="KNY27080.1"/>
    </source>
</evidence>
<dbReference type="GO" id="GO:0035999">
    <property type="term" value="P:tetrahydrofolate interconversion"/>
    <property type="evidence" value="ECO:0007669"/>
    <property type="project" value="UniProtKB-UniPathway"/>
</dbReference>
<dbReference type="eggNOG" id="COG0685">
    <property type="taxonomic scope" value="Bacteria"/>
</dbReference>
<keyword evidence="4" id="KW-0028">Amino-acid biosynthesis</keyword>
<gene>
    <name evidence="13" type="ORF">Bccel_2345</name>
</gene>